<dbReference type="EMBL" id="CP118224">
    <property type="protein sequence ID" value="WMC10095.1"/>
    <property type="molecule type" value="Genomic_DNA"/>
</dbReference>
<dbReference type="GO" id="GO:0003676">
    <property type="term" value="F:nucleic acid binding"/>
    <property type="evidence" value="ECO:0007669"/>
    <property type="project" value="InterPro"/>
</dbReference>
<reference evidence="2 3" key="1">
    <citation type="submission" date="2023-02" db="EMBL/GenBank/DDBJ databases">
        <title>Complete genome sequence of a novel bacterium Oceanimonas sp. NTOU-MSR1 isolated from marine coast sediment.</title>
        <authorList>
            <person name="Yang H.-T."/>
            <person name="Chen Y.-L."/>
            <person name="Ho Y.-N."/>
        </authorList>
    </citation>
    <scope>NUCLEOTIDE SEQUENCE [LARGE SCALE GENOMIC DNA]</scope>
    <source>
        <strain evidence="2 3">NTOU-MSR1</strain>
    </source>
</reference>
<proteinExistence type="predicted"/>
<feature type="domain" description="DUF4268" evidence="1">
    <location>
        <begin position="237"/>
        <end position="372"/>
    </location>
</feature>
<dbReference type="Gene3D" id="3.40.1350.10">
    <property type="match status" value="1"/>
</dbReference>
<dbReference type="RefSeq" id="WP_306761302.1">
    <property type="nucleotide sequence ID" value="NZ_CP118224.1"/>
</dbReference>
<protein>
    <submittedName>
        <fullName evidence="2">DUF4268 domain-containing protein</fullName>
    </submittedName>
</protein>
<evidence type="ECO:0000259" key="1">
    <source>
        <dbReference type="Pfam" id="PF14088"/>
    </source>
</evidence>
<organism evidence="2 3">
    <name type="scientific">Oceanimonas pelagia</name>
    <dbReference type="NCBI Taxonomy" id="3028314"/>
    <lineage>
        <taxon>Bacteria</taxon>
        <taxon>Pseudomonadati</taxon>
        <taxon>Pseudomonadota</taxon>
        <taxon>Gammaproteobacteria</taxon>
        <taxon>Aeromonadales</taxon>
        <taxon>Aeromonadaceae</taxon>
        <taxon>Oceanimonas</taxon>
    </lineage>
</organism>
<evidence type="ECO:0000313" key="3">
    <source>
        <dbReference type="Proteomes" id="UP001223802"/>
    </source>
</evidence>
<gene>
    <name evidence="2" type="ORF">PU634_13495</name>
</gene>
<evidence type="ECO:0000313" key="2">
    <source>
        <dbReference type="EMBL" id="WMC10095.1"/>
    </source>
</evidence>
<dbReference type="AlphaFoldDB" id="A0AA50KLM1"/>
<accession>A0AA50KLM1</accession>
<sequence>MFIIDPCSNRITPVPSKKFNELGFTERQHLQEWLEHHPEALSTGKDDELLIIQKEFDGFDDTRERLDLLAIDKSGNLVIIENKLDDSGRDVIWQALKYAGYCANLKKLQVVEIFQRYLNKKAQLEGGEAAHADKILVEFLQVDDLESMQINTQKSQRLIFVAANYRKEVTNTALWLSQFGISCQCFKATPYQAADQLFLSIEQIIPPPEVSDFMIGIMDKEDEEKSTTNELKHRHRLRLEFWQKVLDGLHASSCNLYNNISPSKENWLPARPGIPGVSYVLIFGKNEVRVELYIYHPETEKNMMIFQQLKEQQDSIEKYFGAHLDWQPLPNRKACRIQYAMPVDGYDKANWPEMVQWLIEHIVRLEEAMKKPLEQVKLALGKTV</sequence>
<dbReference type="InterPro" id="IPR011856">
    <property type="entry name" value="tRNA_endonuc-like_dom_sf"/>
</dbReference>
<dbReference type="Pfam" id="PF14088">
    <property type="entry name" value="DUF4268"/>
    <property type="match status" value="1"/>
</dbReference>
<dbReference type="InterPro" id="IPR025364">
    <property type="entry name" value="DUF4268"/>
</dbReference>
<name>A0AA50KLM1_9GAMM</name>
<dbReference type="Proteomes" id="UP001223802">
    <property type="component" value="Chromosome"/>
</dbReference>
<dbReference type="KEGG" id="ope:PU634_13495"/>
<keyword evidence="3" id="KW-1185">Reference proteome</keyword>